<dbReference type="Proteomes" id="UP000664132">
    <property type="component" value="Unassembled WGS sequence"/>
</dbReference>
<dbReference type="EMBL" id="JAFJYH010000026">
    <property type="protein sequence ID" value="KAG4423987.1"/>
    <property type="molecule type" value="Genomic_DNA"/>
</dbReference>
<protein>
    <recommendedName>
        <fullName evidence="1">Helicase C-terminal domain-containing protein</fullName>
    </recommendedName>
</protein>
<dbReference type="SMART" id="SM00490">
    <property type="entry name" value="HELICc"/>
    <property type="match status" value="1"/>
</dbReference>
<dbReference type="Pfam" id="PF00271">
    <property type="entry name" value="Helicase_C"/>
    <property type="match status" value="1"/>
</dbReference>
<dbReference type="SUPFAM" id="SSF52540">
    <property type="entry name" value="P-loop containing nucleoside triphosphate hydrolases"/>
    <property type="match status" value="1"/>
</dbReference>
<dbReference type="InterPro" id="IPR027417">
    <property type="entry name" value="P-loop_NTPase"/>
</dbReference>
<feature type="domain" description="Helicase C-terminal" evidence="1">
    <location>
        <begin position="252"/>
        <end position="336"/>
    </location>
</feature>
<evidence type="ECO:0000313" key="2">
    <source>
        <dbReference type="EMBL" id="KAG4423987.1"/>
    </source>
</evidence>
<sequence>MEDGISELRSQDVDFGPRVLVVVRVRALVSQLLSKADPIVIIVLLLHLTSRAVGSYITGEDANENNSGAYLRKIWSKILIRRTYASPDPKDPTKFIGDSVASLTTRRLTCRFTRSEEALYRDLSENAYKNLITVLPDGSRVWNRKYSRELILNSTWLGWAYIGDKFTASTIKEWKEKDDLLWQMIRLLYNTMTKNDKEPGFDMPKRDDIPAQLAIICRGAPKIRATIRLLSELVLLKERKLVLWSSLPANQILLHAILQAVGIKNVCYSSEMNMQERDAAKQAFNKDPDCMVFDGSYYVGSFGLNLQFGCNHTAEFDGAPNIGLRNQARGRTRRVGQGFGVENYEITNVNSFQNRVVLNTLYKAVPGAMAELSVNIKNKSKAEGDELPEVEDDFEEKELKIDSPGWYLINDELIQAPDPRLDGIAYKSPLTPYAFVRVILELARGKINNADPDWTEEDVDLNVLDDPALDNFDFEI</sequence>
<organism evidence="2 3">
    <name type="scientific">Cadophora malorum</name>
    <dbReference type="NCBI Taxonomy" id="108018"/>
    <lineage>
        <taxon>Eukaryota</taxon>
        <taxon>Fungi</taxon>
        <taxon>Dikarya</taxon>
        <taxon>Ascomycota</taxon>
        <taxon>Pezizomycotina</taxon>
        <taxon>Leotiomycetes</taxon>
        <taxon>Helotiales</taxon>
        <taxon>Ploettnerulaceae</taxon>
        <taxon>Cadophora</taxon>
    </lineage>
</organism>
<dbReference type="AlphaFoldDB" id="A0A8H7WFT7"/>
<name>A0A8H7WFT7_9HELO</name>
<accession>A0A8H7WFT7</accession>
<reference evidence="2" key="1">
    <citation type="submission" date="2021-02" db="EMBL/GenBank/DDBJ databases">
        <title>Genome sequence Cadophora malorum strain M34.</title>
        <authorList>
            <person name="Stefanovic E."/>
            <person name="Vu D."/>
            <person name="Scully C."/>
            <person name="Dijksterhuis J."/>
            <person name="Roader J."/>
            <person name="Houbraken J."/>
        </authorList>
    </citation>
    <scope>NUCLEOTIDE SEQUENCE</scope>
    <source>
        <strain evidence="2">M34</strain>
    </source>
</reference>
<gene>
    <name evidence="2" type="ORF">IFR04_002829</name>
</gene>
<evidence type="ECO:0000313" key="3">
    <source>
        <dbReference type="Proteomes" id="UP000664132"/>
    </source>
</evidence>
<dbReference type="Gene3D" id="3.40.50.300">
    <property type="entry name" value="P-loop containing nucleotide triphosphate hydrolases"/>
    <property type="match status" value="1"/>
</dbReference>
<comment type="caution">
    <text evidence="2">The sequence shown here is derived from an EMBL/GenBank/DDBJ whole genome shotgun (WGS) entry which is preliminary data.</text>
</comment>
<proteinExistence type="predicted"/>
<dbReference type="InterPro" id="IPR001650">
    <property type="entry name" value="Helicase_C-like"/>
</dbReference>
<evidence type="ECO:0000259" key="1">
    <source>
        <dbReference type="SMART" id="SM00490"/>
    </source>
</evidence>
<dbReference type="OrthoDB" id="3561363at2759"/>
<keyword evidence="3" id="KW-1185">Reference proteome</keyword>